<dbReference type="SUPFAM" id="SSF52518">
    <property type="entry name" value="Thiamin diphosphate-binding fold (THDP-binding)"/>
    <property type="match status" value="1"/>
</dbReference>
<evidence type="ECO:0000256" key="2">
    <source>
        <dbReference type="ARBA" id="ARBA00023002"/>
    </source>
</evidence>
<protein>
    <submittedName>
        <fullName evidence="5">Alpha-ketoacid dehydrogenase subunit beta</fullName>
    </submittedName>
</protein>
<dbReference type="GO" id="GO:0016491">
    <property type="term" value="F:oxidoreductase activity"/>
    <property type="evidence" value="ECO:0007669"/>
    <property type="project" value="UniProtKB-KW"/>
</dbReference>
<reference evidence="5" key="1">
    <citation type="submission" date="2020-07" db="EMBL/GenBank/DDBJ databases">
        <title>Huge and variable diversity of episymbiotic CPR bacteria and DPANN archaea in groundwater ecosystems.</title>
        <authorList>
            <person name="He C.Y."/>
            <person name="Keren R."/>
            <person name="Whittaker M."/>
            <person name="Farag I.F."/>
            <person name="Doudna J."/>
            <person name="Cate J.H.D."/>
            <person name="Banfield J.F."/>
        </authorList>
    </citation>
    <scope>NUCLEOTIDE SEQUENCE</scope>
    <source>
        <strain evidence="5">NC_groundwater_717_Ag_S-0.2um_59_8</strain>
    </source>
</reference>
<name>A0A932GNS3_UNCTE</name>
<comment type="caution">
    <text evidence="5">The sequence shown here is derived from an EMBL/GenBank/DDBJ whole genome shotgun (WGS) entry which is preliminary data.</text>
</comment>
<evidence type="ECO:0000256" key="1">
    <source>
        <dbReference type="ARBA" id="ARBA00001964"/>
    </source>
</evidence>
<keyword evidence="2" id="KW-0560">Oxidoreductase</keyword>
<dbReference type="Pfam" id="PF02780">
    <property type="entry name" value="Transketolase_C"/>
    <property type="match status" value="1"/>
</dbReference>
<evidence type="ECO:0000313" key="5">
    <source>
        <dbReference type="EMBL" id="MBI3014442.1"/>
    </source>
</evidence>
<organism evidence="5 6">
    <name type="scientific">Tectimicrobiota bacterium</name>
    <dbReference type="NCBI Taxonomy" id="2528274"/>
    <lineage>
        <taxon>Bacteria</taxon>
        <taxon>Pseudomonadati</taxon>
        <taxon>Nitrospinota/Tectimicrobiota group</taxon>
        <taxon>Candidatus Tectimicrobiota</taxon>
    </lineage>
</organism>
<accession>A0A932GNS3</accession>
<dbReference type="SUPFAM" id="SSF52922">
    <property type="entry name" value="TK C-terminal domain-like"/>
    <property type="match status" value="1"/>
</dbReference>
<evidence type="ECO:0000259" key="4">
    <source>
        <dbReference type="SMART" id="SM00861"/>
    </source>
</evidence>
<dbReference type="Gene3D" id="3.40.50.970">
    <property type="match status" value="1"/>
</dbReference>
<dbReference type="InterPro" id="IPR005475">
    <property type="entry name" value="Transketolase-like_Pyr-bd"/>
</dbReference>
<dbReference type="PANTHER" id="PTHR43257">
    <property type="entry name" value="PYRUVATE DEHYDROGENASE E1 COMPONENT BETA SUBUNIT"/>
    <property type="match status" value="1"/>
</dbReference>
<dbReference type="InterPro" id="IPR009014">
    <property type="entry name" value="Transketo_C/PFOR_II"/>
</dbReference>
<gene>
    <name evidence="5" type="ORF">HYY65_05140</name>
</gene>
<dbReference type="AlphaFoldDB" id="A0A932GNS3"/>
<dbReference type="SMART" id="SM00861">
    <property type="entry name" value="Transket_pyr"/>
    <property type="match status" value="1"/>
</dbReference>
<proteinExistence type="predicted"/>
<dbReference type="EMBL" id="JACPSX010000094">
    <property type="protein sequence ID" value="MBI3014442.1"/>
    <property type="molecule type" value="Genomic_DNA"/>
</dbReference>
<evidence type="ECO:0000313" key="6">
    <source>
        <dbReference type="Proteomes" id="UP000741360"/>
    </source>
</evidence>
<dbReference type="InterPro" id="IPR029061">
    <property type="entry name" value="THDP-binding"/>
</dbReference>
<dbReference type="Proteomes" id="UP000741360">
    <property type="component" value="Unassembled WGS sequence"/>
</dbReference>
<dbReference type="InterPro" id="IPR033248">
    <property type="entry name" value="Transketolase_C"/>
</dbReference>
<keyword evidence="3" id="KW-0786">Thiamine pyrophosphate</keyword>
<dbReference type="Gene3D" id="3.40.50.920">
    <property type="match status" value="1"/>
</dbReference>
<sequence length="324" mass="34678">MREISYAEAVAEALSEAMENDPRVCLLGSYFFGLSPRRVLMDELKEKFGPSRIQDTPISEIGIAGIGTGAAMAGLRPIVDIATASFIFQAWPQVVNEAANAFYMSGGQTRVPVIFHILHGLRGGGAAQHSHSPQAMLWNAPGLQIMLPTSPADAKGLLRTAIHSDNPTVFVDHSLLFEVKGPVPDGDYRVPFGQGDVKRVGSDVTLVATSYMVQRSLQVAAKLSAEGIQVEVVDPRTLVPLDKETILASVAKTGRVVVVDECHRSCGVAAEISAIIAEEGFSSLKKPIKRVTRADVPVPFSRVLENAIAPTEDKIEAAVRSLVS</sequence>
<comment type="cofactor">
    <cofactor evidence="1">
        <name>thiamine diphosphate</name>
        <dbReference type="ChEBI" id="CHEBI:58937"/>
    </cofactor>
</comment>
<feature type="domain" description="Transketolase-like pyrimidine-binding" evidence="4">
    <location>
        <begin position="4"/>
        <end position="179"/>
    </location>
</feature>
<dbReference type="PANTHER" id="PTHR43257:SF2">
    <property type="entry name" value="PYRUVATE DEHYDROGENASE E1 COMPONENT SUBUNIT BETA"/>
    <property type="match status" value="1"/>
</dbReference>
<dbReference type="Pfam" id="PF02779">
    <property type="entry name" value="Transket_pyr"/>
    <property type="match status" value="1"/>
</dbReference>
<dbReference type="FunFam" id="3.40.50.920:FF:000001">
    <property type="entry name" value="Pyruvate dehydrogenase E1 beta subunit"/>
    <property type="match status" value="1"/>
</dbReference>
<evidence type="ECO:0000256" key="3">
    <source>
        <dbReference type="ARBA" id="ARBA00023052"/>
    </source>
</evidence>